<gene>
    <name evidence="12" type="ORF">H0264_36195</name>
</gene>
<organism evidence="12 13">
    <name type="scientific">Nocardia huaxiensis</name>
    <dbReference type="NCBI Taxonomy" id="2755382"/>
    <lineage>
        <taxon>Bacteria</taxon>
        <taxon>Bacillati</taxon>
        <taxon>Actinomycetota</taxon>
        <taxon>Actinomycetes</taxon>
        <taxon>Mycobacteriales</taxon>
        <taxon>Nocardiaceae</taxon>
        <taxon>Nocardia</taxon>
    </lineage>
</organism>
<evidence type="ECO:0000256" key="5">
    <source>
        <dbReference type="ARBA" id="ARBA00022737"/>
    </source>
</evidence>
<dbReference type="InterPro" id="IPR044862">
    <property type="entry name" value="Pro_4_hyd_alph_FE2OG_OXY"/>
</dbReference>
<feature type="repeat" description="WD" evidence="10">
    <location>
        <begin position="308"/>
        <end position="341"/>
    </location>
</feature>
<reference evidence="12 13" key="1">
    <citation type="submission" date="2020-07" db="EMBL/GenBank/DDBJ databases">
        <authorList>
            <person name="Zhuang K."/>
            <person name="Ran Y."/>
        </authorList>
    </citation>
    <scope>NUCLEOTIDE SEQUENCE [LARGE SCALE GENOMIC DNA]</scope>
    <source>
        <strain evidence="12 13">WCH-YHL-001</strain>
    </source>
</reference>
<dbReference type="AlphaFoldDB" id="A0A7D6ZGR9"/>
<evidence type="ECO:0000256" key="7">
    <source>
        <dbReference type="ARBA" id="ARBA00022964"/>
    </source>
</evidence>
<dbReference type="Pfam" id="PF00400">
    <property type="entry name" value="WD40"/>
    <property type="match status" value="5"/>
</dbReference>
<dbReference type="EMBL" id="CP059399">
    <property type="protein sequence ID" value="QLY30499.1"/>
    <property type="molecule type" value="Genomic_DNA"/>
</dbReference>
<dbReference type="GO" id="GO:0043161">
    <property type="term" value="P:proteasome-mediated ubiquitin-dependent protein catabolic process"/>
    <property type="evidence" value="ECO:0007669"/>
    <property type="project" value="TreeGrafter"/>
</dbReference>
<dbReference type="PANTHER" id="PTHR19849">
    <property type="entry name" value="PHOSPHOLIPASE A-2-ACTIVATING PROTEIN"/>
    <property type="match status" value="1"/>
</dbReference>
<dbReference type="GO" id="GO:0005506">
    <property type="term" value="F:iron ion binding"/>
    <property type="evidence" value="ECO:0007669"/>
    <property type="project" value="InterPro"/>
</dbReference>
<dbReference type="GO" id="GO:0043130">
    <property type="term" value="F:ubiquitin binding"/>
    <property type="evidence" value="ECO:0007669"/>
    <property type="project" value="TreeGrafter"/>
</dbReference>
<feature type="domain" description="Fe2OG dioxygenase" evidence="11">
    <location>
        <begin position="101"/>
        <end position="203"/>
    </location>
</feature>
<dbReference type="Gene3D" id="2.60.120.620">
    <property type="entry name" value="q2cbj1_9rhob like domain"/>
    <property type="match status" value="1"/>
</dbReference>
<dbReference type="InterPro" id="IPR001680">
    <property type="entry name" value="WD40_rpt"/>
</dbReference>
<evidence type="ECO:0000256" key="2">
    <source>
        <dbReference type="ARBA" id="ARBA00022490"/>
    </source>
</evidence>
<dbReference type="Gene3D" id="2.130.10.10">
    <property type="entry name" value="YVTN repeat-like/Quinoprotein amine dehydrogenase"/>
    <property type="match status" value="2"/>
</dbReference>
<evidence type="ECO:0000256" key="10">
    <source>
        <dbReference type="PROSITE-ProRule" id="PRU00221"/>
    </source>
</evidence>
<keyword evidence="3 10" id="KW-0853">WD repeat</keyword>
<evidence type="ECO:0000259" key="11">
    <source>
        <dbReference type="PROSITE" id="PS51471"/>
    </source>
</evidence>
<evidence type="ECO:0000313" key="12">
    <source>
        <dbReference type="EMBL" id="QLY30499.1"/>
    </source>
</evidence>
<dbReference type="PROSITE" id="PS50082">
    <property type="entry name" value="WD_REPEATS_2"/>
    <property type="match status" value="4"/>
</dbReference>
<dbReference type="SMART" id="SM00702">
    <property type="entry name" value="P4Hc"/>
    <property type="match status" value="1"/>
</dbReference>
<keyword evidence="2" id="KW-0963">Cytoplasm</keyword>
<proteinExistence type="predicted"/>
<evidence type="ECO:0000256" key="8">
    <source>
        <dbReference type="ARBA" id="ARBA00023002"/>
    </source>
</evidence>
<evidence type="ECO:0000256" key="3">
    <source>
        <dbReference type="ARBA" id="ARBA00022574"/>
    </source>
</evidence>
<evidence type="ECO:0000256" key="6">
    <source>
        <dbReference type="ARBA" id="ARBA00022896"/>
    </source>
</evidence>
<keyword evidence="5" id="KW-0677">Repeat</keyword>
<dbReference type="PRINTS" id="PR00320">
    <property type="entry name" value="GPROTEINBRPT"/>
</dbReference>
<evidence type="ECO:0000256" key="9">
    <source>
        <dbReference type="ARBA" id="ARBA00023004"/>
    </source>
</evidence>
<feature type="repeat" description="WD" evidence="10">
    <location>
        <begin position="430"/>
        <end position="460"/>
    </location>
</feature>
<keyword evidence="9" id="KW-0408">Iron</keyword>
<evidence type="ECO:0000313" key="13">
    <source>
        <dbReference type="Proteomes" id="UP000515512"/>
    </source>
</evidence>
<keyword evidence="13" id="KW-1185">Reference proteome</keyword>
<name>A0A7D6ZGR9_9NOCA</name>
<dbReference type="PROSITE" id="PS50294">
    <property type="entry name" value="WD_REPEATS_REGION"/>
    <property type="match status" value="2"/>
</dbReference>
<protein>
    <submittedName>
        <fullName evidence="12">2OG-Fe(II) oxygenase</fullName>
    </submittedName>
</protein>
<dbReference type="GO" id="GO:0010992">
    <property type="term" value="P:ubiquitin recycling"/>
    <property type="evidence" value="ECO:0007669"/>
    <property type="project" value="TreeGrafter"/>
</dbReference>
<dbReference type="InterPro" id="IPR006620">
    <property type="entry name" value="Pro_4_hyd_alph"/>
</dbReference>
<dbReference type="Pfam" id="PF13640">
    <property type="entry name" value="2OG-FeII_Oxy_3"/>
    <property type="match status" value="1"/>
</dbReference>
<dbReference type="GO" id="GO:0016705">
    <property type="term" value="F:oxidoreductase activity, acting on paired donors, with incorporation or reduction of molecular oxygen"/>
    <property type="evidence" value="ECO:0007669"/>
    <property type="project" value="InterPro"/>
</dbReference>
<dbReference type="GO" id="GO:0005737">
    <property type="term" value="C:cytoplasm"/>
    <property type="evidence" value="ECO:0007669"/>
    <property type="project" value="UniProtKB-ARBA"/>
</dbReference>
<dbReference type="PANTHER" id="PTHR19849:SF0">
    <property type="entry name" value="PHOSPHOLIPASE A-2-ACTIVATING PROTEIN"/>
    <property type="match status" value="1"/>
</dbReference>
<dbReference type="InterPro" id="IPR005123">
    <property type="entry name" value="Oxoglu/Fe-dep_dioxygenase_dom"/>
</dbReference>
<dbReference type="InterPro" id="IPR036322">
    <property type="entry name" value="WD40_repeat_dom_sf"/>
</dbReference>
<keyword evidence="4" id="KW-0479">Metal-binding</keyword>
<dbReference type="InterPro" id="IPR015943">
    <property type="entry name" value="WD40/YVTN_repeat-like_dom_sf"/>
</dbReference>
<dbReference type="Proteomes" id="UP000515512">
    <property type="component" value="Chromosome"/>
</dbReference>
<comment type="cofactor">
    <cofactor evidence="1">
        <name>L-ascorbate</name>
        <dbReference type="ChEBI" id="CHEBI:38290"/>
    </cofactor>
</comment>
<dbReference type="InterPro" id="IPR020472">
    <property type="entry name" value="WD40_PAC1"/>
</dbReference>
<sequence>MMFADPPAAPIIKVENGIGDASGRICFLLRGVLDAAECARVIDTATAAGFGPTGAHYPPSYRDNDRLVRDDPALADALYARICTLLPQRIEADGVVWRLHGLNERFRYCRYRDGQRFGIHRDGAHARSATVVSRLTCMIYLNDETEFTGGTTRFHANGDPRSPVLGDIRPERGTIVVFDHALWHTGEPVTAGTKWVMRTDVLYERETAALDDLETGETGSTATEHILRGHDGYVWSVVALPGGALASASRDRTVRIWDRTPNGYAPHHVLRGHDSSVTALLALDDGIVVSGCRAGAIRAWQHGTPRTVGCHDGAVLSLKALPDNRILSGGADGHVRWWSLRGSPAAPGHEWAVGSWVWGLASIGDRVFAACEDGSLRWRNASGMEDAAWTPYALRALAVDTGGAVITGDAGGWLRRWEATASGWRDRVAWRAHIGAVCAVVVLPDGRVASGGEDGAVRVWRGVGRLAVHRHDDFVRGLAALPDGRVASASYDGTVRVWESSARPIRRGAFSLRKSSVFGTLPLLSP</sequence>
<evidence type="ECO:0000256" key="1">
    <source>
        <dbReference type="ARBA" id="ARBA00001961"/>
    </source>
</evidence>
<dbReference type="PROSITE" id="PS51471">
    <property type="entry name" value="FE2OG_OXY"/>
    <property type="match status" value="1"/>
</dbReference>
<feature type="repeat" description="WD" evidence="10">
    <location>
        <begin position="468"/>
        <end position="499"/>
    </location>
</feature>
<feature type="repeat" description="WD" evidence="10">
    <location>
        <begin position="227"/>
        <end position="258"/>
    </location>
</feature>
<evidence type="ECO:0000256" key="4">
    <source>
        <dbReference type="ARBA" id="ARBA00022723"/>
    </source>
</evidence>
<keyword evidence="7" id="KW-0223">Dioxygenase</keyword>
<accession>A0A7D6ZGR9</accession>
<dbReference type="GO" id="GO:0031418">
    <property type="term" value="F:L-ascorbic acid binding"/>
    <property type="evidence" value="ECO:0007669"/>
    <property type="project" value="UniProtKB-KW"/>
</dbReference>
<dbReference type="KEGG" id="nhu:H0264_36195"/>
<dbReference type="GO" id="GO:0051213">
    <property type="term" value="F:dioxygenase activity"/>
    <property type="evidence" value="ECO:0007669"/>
    <property type="project" value="UniProtKB-KW"/>
</dbReference>
<keyword evidence="8" id="KW-0560">Oxidoreductase</keyword>
<keyword evidence="6" id="KW-0847">Vitamin C</keyword>
<dbReference type="SUPFAM" id="SSF50978">
    <property type="entry name" value="WD40 repeat-like"/>
    <property type="match status" value="1"/>
</dbReference>
<dbReference type="SUPFAM" id="SSF51197">
    <property type="entry name" value="Clavaminate synthase-like"/>
    <property type="match status" value="1"/>
</dbReference>
<dbReference type="SMART" id="SM00320">
    <property type="entry name" value="WD40"/>
    <property type="match status" value="6"/>
</dbReference>